<dbReference type="EMBL" id="JAHLFQ010000042">
    <property type="protein sequence ID" value="MBU3803569.1"/>
    <property type="molecule type" value="Genomic_DNA"/>
</dbReference>
<reference evidence="1" key="1">
    <citation type="journal article" date="2021" name="PeerJ">
        <title>Extensive microbial diversity within the chicken gut microbiome revealed by metagenomics and culture.</title>
        <authorList>
            <person name="Gilroy R."/>
            <person name="Ravi A."/>
            <person name="Getino M."/>
            <person name="Pursley I."/>
            <person name="Horton D.L."/>
            <person name="Alikhan N.F."/>
            <person name="Baker D."/>
            <person name="Gharbi K."/>
            <person name="Hall N."/>
            <person name="Watson M."/>
            <person name="Adriaenssens E.M."/>
            <person name="Foster-Nyarko E."/>
            <person name="Jarju S."/>
            <person name="Secka A."/>
            <person name="Antonio M."/>
            <person name="Oren A."/>
            <person name="Chaudhuri R.R."/>
            <person name="La Ragione R."/>
            <person name="Hildebrand F."/>
            <person name="Pallen M.J."/>
        </authorList>
    </citation>
    <scope>NUCLEOTIDE SEQUENCE</scope>
    <source>
        <strain evidence="1">B5-657</strain>
    </source>
</reference>
<evidence type="ECO:0000313" key="1">
    <source>
        <dbReference type="EMBL" id="MBU3803569.1"/>
    </source>
</evidence>
<protein>
    <submittedName>
        <fullName evidence="1">PRK06851 family protein</fullName>
    </submittedName>
</protein>
<reference evidence="1" key="2">
    <citation type="submission" date="2021-04" db="EMBL/GenBank/DDBJ databases">
        <authorList>
            <person name="Gilroy R."/>
        </authorList>
    </citation>
    <scope>NUCLEOTIDE SEQUENCE</scope>
    <source>
        <strain evidence="1">B5-657</strain>
    </source>
</reference>
<dbReference type="AlphaFoldDB" id="A0A9E2NKF9"/>
<evidence type="ECO:0000313" key="2">
    <source>
        <dbReference type="Proteomes" id="UP000824229"/>
    </source>
</evidence>
<proteinExistence type="predicted"/>
<gene>
    <name evidence="1" type="ORF">H9872_02260</name>
</gene>
<dbReference type="Proteomes" id="UP000824229">
    <property type="component" value="Unassembled WGS sequence"/>
</dbReference>
<dbReference type="SUPFAM" id="SSF52540">
    <property type="entry name" value="P-loop containing nucleoside triphosphate hydrolases"/>
    <property type="match status" value="3"/>
</dbReference>
<dbReference type="InterPro" id="IPR027417">
    <property type="entry name" value="P-loop_NTPase"/>
</dbReference>
<name>A0A9E2NKF9_9FIRM</name>
<organism evidence="1 2">
    <name type="scientific">Candidatus Cellulosilyticum pullistercoris</name>
    <dbReference type="NCBI Taxonomy" id="2838521"/>
    <lineage>
        <taxon>Bacteria</taxon>
        <taxon>Bacillati</taxon>
        <taxon>Bacillota</taxon>
        <taxon>Clostridia</taxon>
        <taxon>Lachnospirales</taxon>
        <taxon>Cellulosilyticaceae</taxon>
        <taxon>Cellulosilyticum</taxon>
    </lineage>
</organism>
<comment type="caution">
    <text evidence="1">The sequence shown here is derived from an EMBL/GenBank/DDBJ whole genome shotgun (WGS) entry which is preliminary data.</text>
</comment>
<sequence>MSDLIKHYFACGNTAKGFQNFFSSNLKNLDKIYILKGGPGTGKSSLMKKVGQFVTKKGIPVEYIHCSSDPSSLDGIVIRSIGTAIVDGTSPHVIEPTAPGAIEEYINLGTSWDVDALAQNKNKILFLRSEISACYPKAYDCFSKALKIHDEWEKIYINRMDFKKANQYTEEVISKLLGTHHFDKKSVIMHRFLGGSTPEGPKDFVKELTAPIKTRYFIKGRPGSGKSTMLKKILAAAQTRGIDAEVYHCGFDPDSLDMLLLPELDLCIFDSTAPHEYFPNRENDFVLDMYTELIAPHTDEEYTDVILDISKRYKACNAEGTSHLAYAKYLHDDLEKYYIKATNFDVINEITDTLLKKINNKLISL</sequence>
<accession>A0A9E2NKF9</accession>